<keyword evidence="1" id="KW-0732">Signal</keyword>
<sequence>MSYRRTSPRSLWIAGLALLLVVLAACSSPAPATDPAPAPATSVKLTADGPDGLTIGVVVSVASTPSQGAQWREAAQGAQVAASRYAAGGTTITLVPVNDKGTADGAKAAIDTLAEQGVAGIVVATSGSHLRDALQHAASLNLATLLPYETSAEGLPEHSWLTGPDAQIGDQRLVEALQQQNLHRPYLIDAGGGDIEGLAPVDSRTFAAGDDPDRLARRLAKVQRTGQSSFDAVVISGPAELQGRLVAALQGAGIETPMLLTSDALSPAFPAAVAKAGGSLSGVFVTAGLDVGDAAALQSGEAGRAATAYFSAVSLLAADPKATDLLGQVPFSSVAGAADSRSHDAVVALVRAAAAAKSTEPAAVAAALAEVKVGAPEGLAGPALDFSGPVTVAPEAVRVLSATPDSPAVRPVSPKVPSLYWYPTT</sequence>
<dbReference type="STRING" id="1032480.MLP_13870"/>
<dbReference type="EMBL" id="AP012204">
    <property type="protein sequence ID" value="BAK34401.1"/>
    <property type="molecule type" value="Genomic_DNA"/>
</dbReference>
<evidence type="ECO:0000256" key="1">
    <source>
        <dbReference type="SAM" id="SignalP"/>
    </source>
</evidence>
<gene>
    <name evidence="2" type="ordered locus">MLP_13870</name>
</gene>
<dbReference type="Proteomes" id="UP000007947">
    <property type="component" value="Chromosome"/>
</dbReference>
<dbReference type="RefSeq" id="WP_013862284.1">
    <property type="nucleotide sequence ID" value="NC_015635.1"/>
</dbReference>
<dbReference type="HOGENOM" id="CLU_618035_0_0_11"/>
<evidence type="ECO:0008006" key="4">
    <source>
        <dbReference type="Google" id="ProtNLM"/>
    </source>
</evidence>
<accession>F5XQA1</accession>
<dbReference type="PANTHER" id="PTHR30483:SF6">
    <property type="entry name" value="PERIPLASMIC BINDING PROTEIN OF ABC TRANSPORTER FOR NATURAL AMINO ACIDS"/>
    <property type="match status" value="1"/>
</dbReference>
<keyword evidence="3" id="KW-1185">Reference proteome</keyword>
<dbReference type="eggNOG" id="COG0683">
    <property type="taxonomic scope" value="Bacteria"/>
</dbReference>
<dbReference type="Gene3D" id="3.40.50.2300">
    <property type="match status" value="3"/>
</dbReference>
<name>F5XQA1_MICPN</name>
<dbReference type="AlphaFoldDB" id="F5XQA1"/>
<dbReference type="OrthoDB" id="3787700at2"/>
<proteinExistence type="predicted"/>
<dbReference type="PANTHER" id="PTHR30483">
    <property type="entry name" value="LEUCINE-SPECIFIC-BINDING PROTEIN"/>
    <property type="match status" value="1"/>
</dbReference>
<dbReference type="KEGG" id="mph:MLP_13870"/>
<evidence type="ECO:0000313" key="2">
    <source>
        <dbReference type="EMBL" id="BAK34401.1"/>
    </source>
</evidence>
<reference evidence="2 3" key="1">
    <citation type="submission" date="2011-05" db="EMBL/GenBank/DDBJ databases">
        <title>Whole genome sequence of Microlunatus phosphovorus NM-1.</title>
        <authorList>
            <person name="Hosoyama A."/>
            <person name="Sasaki K."/>
            <person name="Harada T."/>
            <person name="Igarashi R."/>
            <person name="Kawakoshi A."/>
            <person name="Sasagawa M."/>
            <person name="Fukada J."/>
            <person name="Nakamura S."/>
            <person name="Katano Y."/>
            <person name="Hanada S."/>
            <person name="Kamagata Y."/>
            <person name="Nakamura N."/>
            <person name="Yamazaki S."/>
            <person name="Fujita N."/>
        </authorList>
    </citation>
    <scope>NUCLEOTIDE SEQUENCE [LARGE SCALE GENOMIC DNA]</scope>
    <source>
        <strain evidence="3">ATCC 700054 / DSM 10555 / JCM 9379 / NBRC 101784 / NCIMB 13414 / VKM Ac-1990 / NM-1</strain>
    </source>
</reference>
<feature type="chain" id="PRO_5003329000" description="Leucine-binding protein domain-containing protein" evidence="1">
    <location>
        <begin position="33"/>
        <end position="425"/>
    </location>
</feature>
<dbReference type="InterPro" id="IPR028082">
    <property type="entry name" value="Peripla_BP_I"/>
</dbReference>
<protein>
    <recommendedName>
        <fullName evidence="4">Leucine-binding protein domain-containing protein</fullName>
    </recommendedName>
</protein>
<organism evidence="2 3">
    <name type="scientific">Microlunatus phosphovorus (strain ATCC 700054 / DSM 10555 / JCM 9379 / NBRC 101784 / NCIMB 13414 / VKM Ac-1990 / NM-1)</name>
    <dbReference type="NCBI Taxonomy" id="1032480"/>
    <lineage>
        <taxon>Bacteria</taxon>
        <taxon>Bacillati</taxon>
        <taxon>Actinomycetota</taxon>
        <taxon>Actinomycetes</taxon>
        <taxon>Propionibacteriales</taxon>
        <taxon>Propionibacteriaceae</taxon>
        <taxon>Microlunatus</taxon>
    </lineage>
</organism>
<dbReference type="PROSITE" id="PS51257">
    <property type="entry name" value="PROKAR_LIPOPROTEIN"/>
    <property type="match status" value="1"/>
</dbReference>
<evidence type="ECO:0000313" key="3">
    <source>
        <dbReference type="Proteomes" id="UP000007947"/>
    </source>
</evidence>
<feature type="signal peptide" evidence="1">
    <location>
        <begin position="1"/>
        <end position="32"/>
    </location>
</feature>
<dbReference type="InterPro" id="IPR051010">
    <property type="entry name" value="BCAA_transport"/>
</dbReference>
<dbReference type="SUPFAM" id="SSF53822">
    <property type="entry name" value="Periplasmic binding protein-like I"/>
    <property type="match status" value="1"/>
</dbReference>